<comment type="caution">
    <text evidence="1">The sequence shown here is derived from an EMBL/GenBank/DDBJ whole genome shotgun (WGS) entry which is preliminary data.</text>
</comment>
<dbReference type="PANTHER" id="PTHR31569">
    <property type="entry name" value="SWIM-TYPE DOMAIN-CONTAINING PROTEIN"/>
    <property type="match status" value="1"/>
</dbReference>
<protein>
    <recommendedName>
        <fullName evidence="3">MULE transposase domain-containing protein</fullName>
    </recommendedName>
</protein>
<dbReference type="InterPro" id="IPR052579">
    <property type="entry name" value="Zinc_finger_SWIM"/>
</dbReference>
<name>A0AAN7VGH6_9COLE</name>
<reference evidence="1 2" key="1">
    <citation type="journal article" date="2024" name="Insects">
        <title>An Improved Chromosome-Level Genome Assembly of the Firefly Pyrocoelia pectoralis.</title>
        <authorList>
            <person name="Fu X."/>
            <person name="Meyer-Rochow V.B."/>
            <person name="Ballantyne L."/>
            <person name="Zhu X."/>
        </authorList>
    </citation>
    <scope>NUCLEOTIDE SEQUENCE [LARGE SCALE GENOMIC DNA]</scope>
    <source>
        <strain evidence="1">XCY_ONT2</strain>
    </source>
</reference>
<dbReference type="EMBL" id="JAVRBK010000002">
    <property type="protein sequence ID" value="KAK5648265.1"/>
    <property type="molecule type" value="Genomic_DNA"/>
</dbReference>
<evidence type="ECO:0000313" key="2">
    <source>
        <dbReference type="Proteomes" id="UP001329430"/>
    </source>
</evidence>
<gene>
    <name evidence="1" type="ORF">RI129_003157</name>
</gene>
<dbReference type="AlphaFoldDB" id="A0AAN7VGH6"/>
<evidence type="ECO:0008006" key="3">
    <source>
        <dbReference type="Google" id="ProtNLM"/>
    </source>
</evidence>
<organism evidence="1 2">
    <name type="scientific">Pyrocoelia pectoralis</name>
    <dbReference type="NCBI Taxonomy" id="417401"/>
    <lineage>
        <taxon>Eukaryota</taxon>
        <taxon>Metazoa</taxon>
        <taxon>Ecdysozoa</taxon>
        <taxon>Arthropoda</taxon>
        <taxon>Hexapoda</taxon>
        <taxon>Insecta</taxon>
        <taxon>Pterygota</taxon>
        <taxon>Neoptera</taxon>
        <taxon>Endopterygota</taxon>
        <taxon>Coleoptera</taxon>
        <taxon>Polyphaga</taxon>
        <taxon>Elateriformia</taxon>
        <taxon>Elateroidea</taxon>
        <taxon>Lampyridae</taxon>
        <taxon>Lampyrinae</taxon>
        <taxon>Pyrocoelia</taxon>
    </lineage>
</organism>
<accession>A0AAN7VGH6</accession>
<proteinExistence type="predicted"/>
<dbReference type="Proteomes" id="UP001329430">
    <property type="component" value="Chromosome 2"/>
</dbReference>
<dbReference type="PANTHER" id="PTHR31569:SF4">
    <property type="entry name" value="SWIM-TYPE DOMAIN-CONTAINING PROTEIN"/>
    <property type="match status" value="1"/>
</dbReference>
<evidence type="ECO:0000313" key="1">
    <source>
        <dbReference type="EMBL" id="KAK5648265.1"/>
    </source>
</evidence>
<keyword evidence="2" id="KW-1185">Reference proteome</keyword>
<sequence length="137" mass="16438">MGDKDLTERSVIKDLFPDVPFYICVFHTLKTFRREITCEKLHITKEERELSLNYLQKLIYSKNDGEYDLLYFQFLECVPQGVSSYFNKNWHPIKNQWTIFNMYHCNMKNNTNNRLESINQKIKDVVGTKKFNINPIC</sequence>